<evidence type="ECO:0000256" key="5">
    <source>
        <dbReference type="ARBA" id="ARBA00023180"/>
    </source>
</evidence>
<dbReference type="Pfam" id="PF01607">
    <property type="entry name" value="CBM_14"/>
    <property type="match status" value="1"/>
</dbReference>
<evidence type="ECO:0000256" key="1">
    <source>
        <dbReference type="ARBA" id="ARBA00022669"/>
    </source>
</evidence>
<feature type="region of interest" description="Disordered" evidence="6">
    <location>
        <begin position="1"/>
        <end position="161"/>
    </location>
</feature>
<dbReference type="Gene3D" id="2.170.140.10">
    <property type="entry name" value="Chitin binding domain"/>
    <property type="match status" value="1"/>
</dbReference>
<dbReference type="InterPro" id="IPR051940">
    <property type="entry name" value="Chitin_bind-dev_reg"/>
</dbReference>
<feature type="region of interest" description="Disordered" evidence="6">
    <location>
        <begin position="181"/>
        <end position="232"/>
    </location>
</feature>
<dbReference type="EMBL" id="RQTK01000008">
    <property type="protein sequence ID" value="RUS91646.1"/>
    <property type="molecule type" value="Genomic_DNA"/>
</dbReference>
<proteinExistence type="predicted"/>
<organism evidence="8 9">
    <name type="scientific">Elysia chlorotica</name>
    <name type="common">Eastern emerald elysia</name>
    <name type="synonym">Sea slug</name>
    <dbReference type="NCBI Taxonomy" id="188477"/>
    <lineage>
        <taxon>Eukaryota</taxon>
        <taxon>Metazoa</taxon>
        <taxon>Spiralia</taxon>
        <taxon>Lophotrochozoa</taxon>
        <taxon>Mollusca</taxon>
        <taxon>Gastropoda</taxon>
        <taxon>Heterobranchia</taxon>
        <taxon>Euthyneura</taxon>
        <taxon>Panpulmonata</taxon>
        <taxon>Sacoglossa</taxon>
        <taxon>Placobranchoidea</taxon>
        <taxon>Plakobranchidae</taxon>
        <taxon>Elysia</taxon>
    </lineage>
</organism>
<dbReference type="AlphaFoldDB" id="A0A433UCW3"/>
<keyword evidence="1" id="KW-0147">Chitin-binding</keyword>
<feature type="compositionally biased region" description="Basic residues" evidence="6">
    <location>
        <begin position="92"/>
        <end position="109"/>
    </location>
</feature>
<keyword evidence="4" id="KW-1015">Disulfide bond</keyword>
<dbReference type="GO" id="GO:0008061">
    <property type="term" value="F:chitin binding"/>
    <property type="evidence" value="ECO:0007669"/>
    <property type="project" value="UniProtKB-KW"/>
</dbReference>
<dbReference type="Proteomes" id="UP000271974">
    <property type="component" value="Unassembled WGS sequence"/>
</dbReference>
<dbReference type="PANTHER" id="PTHR23301:SF0">
    <property type="entry name" value="CHITIN-BINDING TYPE-2 DOMAIN-CONTAINING PROTEIN-RELATED"/>
    <property type="match status" value="1"/>
</dbReference>
<keyword evidence="3" id="KW-0677">Repeat</keyword>
<evidence type="ECO:0000259" key="7">
    <source>
        <dbReference type="PROSITE" id="PS50940"/>
    </source>
</evidence>
<feature type="compositionally biased region" description="Polar residues" evidence="6">
    <location>
        <begin position="122"/>
        <end position="133"/>
    </location>
</feature>
<evidence type="ECO:0000256" key="4">
    <source>
        <dbReference type="ARBA" id="ARBA00023157"/>
    </source>
</evidence>
<keyword evidence="5" id="KW-0325">Glycoprotein</keyword>
<protein>
    <recommendedName>
        <fullName evidence="7">Chitin-binding type-2 domain-containing protein</fullName>
    </recommendedName>
</protein>
<gene>
    <name evidence="8" type="ORF">EGW08_000619</name>
</gene>
<evidence type="ECO:0000313" key="9">
    <source>
        <dbReference type="Proteomes" id="UP000271974"/>
    </source>
</evidence>
<keyword evidence="9" id="KW-1185">Reference proteome</keyword>
<evidence type="ECO:0000313" key="8">
    <source>
        <dbReference type="EMBL" id="RUS91646.1"/>
    </source>
</evidence>
<dbReference type="SMART" id="SM00494">
    <property type="entry name" value="ChtBD2"/>
    <property type="match status" value="1"/>
</dbReference>
<dbReference type="OrthoDB" id="6020543at2759"/>
<dbReference type="InterPro" id="IPR036508">
    <property type="entry name" value="Chitin-bd_dom_sf"/>
</dbReference>
<keyword evidence="2" id="KW-0732">Signal</keyword>
<feature type="compositionally biased region" description="Basic and acidic residues" evidence="6">
    <location>
        <begin position="12"/>
        <end position="63"/>
    </location>
</feature>
<sequence>MTSSPEPTEAENSAKVHSIEETKTESHPRVLKKQEGRLSRKKAQDINLDKERHVKRKNVESKTEAPVTETTPMPSIVHQATVEMKTPLSSSRKIKWKPGIASKRHRKKVVPSSGDHNKFQEEQGQQFHSTASISRMRAHKETHNEANGAKPDEQEPTWWFRPSPRPITVGWTKLVPSRRRAWTSSRPRYRGQTPVTKAATKDVASTPPEQSSKEVHHEKEQASASASAKGSVHCPPGISGLMPHSQSCDHYVICQAGSLSEIPSYVMRCPAGTKFDSRLRICNFADKVMC</sequence>
<dbReference type="SUPFAM" id="SSF57625">
    <property type="entry name" value="Invertebrate chitin-binding proteins"/>
    <property type="match status" value="1"/>
</dbReference>
<evidence type="ECO:0000256" key="6">
    <source>
        <dbReference type="SAM" id="MobiDB-lite"/>
    </source>
</evidence>
<reference evidence="8 9" key="1">
    <citation type="submission" date="2019-01" db="EMBL/GenBank/DDBJ databases">
        <title>A draft genome assembly of the solar-powered sea slug Elysia chlorotica.</title>
        <authorList>
            <person name="Cai H."/>
            <person name="Li Q."/>
            <person name="Fang X."/>
            <person name="Li J."/>
            <person name="Curtis N.E."/>
            <person name="Altenburger A."/>
            <person name="Shibata T."/>
            <person name="Feng M."/>
            <person name="Maeda T."/>
            <person name="Schwartz J.A."/>
            <person name="Shigenobu S."/>
            <person name="Lundholm N."/>
            <person name="Nishiyama T."/>
            <person name="Yang H."/>
            <person name="Hasebe M."/>
            <person name="Li S."/>
            <person name="Pierce S.K."/>
            <person name="Wang J."/>
        </authorList>
    </citation>
    <scope>NUCLEOTIDE SEQUENCE [LARGE SCALE GENOMIC DNA]</scope>
    <source>
        <strain evidence="8">EC2010</strain>
        <tissue evidence="8">Whole organism of an adult</tissue>
    </source>
</reference>
<evidence type="ECO:0000256" key="3">
    <source>
        <dbReference type="ARBA" id="ARBA00022737"/>
    </source>
</evidence>
<feature type="compositionally biased region" description="Basic and acidic residues" evidence="6">
    <location>
        <begin position="211"/>
        <end position="221"/>
    </location>
</feature>
<dbReference type="InterPro" id="IPR002557">
    <property type="entry name" value="Chitin-bd_dom"/>
</dbReference>
<accession>A0A433UCW3</accession>
<feature type="domain" description="Chitin-binding type-2" evidence="7">
    <location>
        <begin position="231"/>
        <end position="290"/>
    </location>
</feature>
<name>A0A433UCW3_ELYCH</name>
<comment type="caution">
    <text evidence="8">The sequence shown here is derived from an EMBL/GenBank/DDBJ whole genome shotgun (WGS) entry which is preliminary data.</text>
</comment>
<dbReference type="PANTHER" id="PTHR23301">
    <property type="entry name" value="CHITIN BINDING PERITROPHIN-A"/>
    <property type="match status" value="1"/>
</dbReference>
<dbReference type="PROSITE" id="PS50940">
    <property type="entry name" value="CHIT_BIND_II"/>
    <property type="match status" value="1"/>
</dbReference>
<evidence type="ECO:0000256" key="2">
    <source>
        <dbReference type="ARBA" id="ARBA00022729"/>
    </source>
</evidence>
<dbReference type="GO" id="GO:0005576">
    <property type="term" value="C:extracellular region"/>
    <property type="evidence" value="ECO:0007669"/>
    <property type="project" value="InterPro"/>
</dbReference>